<gene>
    <name evidence="5" type="ORF">QYE76_036199</name>
</gene>
<keyword evidence="6" id="KW-1185">Reference proteome</keyword>
<sequence length="545" mass="60211">MYMSTLLSTLRGAGRQKLCASTAAVRQATGSHVLRIEGYTQASKMVAHGVEMTSSKFAVGGYNWRICCCPNGYWGCGEPGEAQADIAIFIRSDRRWGDGKAVNVTVAQVSILDHAGMPSYTRTKVDDNQCFGLGWKDYISHEELDKVKHLKDDCLTILCDLSVSFEVSPITPFDLHGQLAEAIWNKERPDVKIEVGGETFAAHRWVLEARSPVLKADLSFAYTINDNTAKLLRVDDMDAQVFKMLLQFIYTDSPPENCLLEEASKAERLLVAADRYKLEKLKRICEDALSRHISMGSVASALALAERHRCPVLWEACMQFLSSPDNFQTFIATDGFEHLKTGCPSALLELVMKKMTQRAGAIRPAWSEDAYKAGEGGSPHELDRQHGRLLCRRLRDHGEKAKGAPAVGPSSAAARYYRAPPAFLYRRAPPCIDQPPLLSRAESRCRFSVAQVRPPRHHPPPHVACRYGSMDAALRPRAPPPVMVKVVARLLRGVASAFPAAGKCAIVLKPREALLHAVADLSCPSPRHSLHLRRMCRCCAVAADR</sequence>
<feature type="domain" description="BTB" evidence="3">
    <location>
        <begin position="189"/>
        <end position="252"/>
    </location>
</feature>
<dbReference type="EMBL" id="JAUUTY010000007">
    <property type="protein sequence ID" value="KAK1612526.1"/>
    <property type="molecule type" value="Genomic_DNA"/>
</dbReference>
<dbReference type="InterPro" id="IPR008974">
    <property type="entry name" value="TRAF-like"/>
</dbReference>
<name>A0AAD8R195_LOLMU</name>
<dbReference type="InterPro" id="IPR002083">
    <property type="entry name" value="MATH/TRAF_dom"/>
</dbReference>
<dbReference type="SMART" id="SM00225">
    <property type="entry name" value="BTB"/>
    <property type="match status" value="1"/>
</dbReference>
<feature type="domain" description="MATH" evidence="4">
    <location>
        <begin position="29"/>
        <end position="161"/>
    </location>
</feature>
<evidence type="ECO:0000313" key="6">
    <source>
        <dbReference type="Proteomes" id="UP001231189"/>
    </source>
</evidence>
<accession>A0AAD8R195</accession>
<evidence type="ECO:0000259" key="3">
    <source>
        <dbReference type="PROSITE" id="PS50097"/>
    </source>
</evidence>
<comment type="similarity">
    <text evidence="2">Belongs to the Tdpoz family.</text>
</comment>
<dbReference type="PANTHER" id="PTHR26379:SF316">
    <property type="entry name" value="MATH DOMAIN-CONTAINING PROTEIN"/>
    <property type="match status" value="1"/>
</dbReference>
<dbReference type="PROSITE" id="PS50097">
    <property type="entry name" value="BTB"/>
    <property type="match status" value="1"/>
</dbReference>
<dbReference type="InterPro" id="IPR045005">
    <property type="entry name" value="BPM1-6"/>
</dbReference>
<reference evidence="5" key="1">
    <citation type="submission" date="2023-07" db="EMBL/GenBank/DDBJ databases">
        <title>A chromosome-level genome assembly of Lolium multiflorum.</title>
        <authorList>
            <person name="Chen Y."/>
            <person name="Copetti D."/>
            <person name="Kolliker R."/>
            <person name="Studer B."/>
        </authorList>
    </citation>
    <scope>NUCLEOTIDE SEQUENCE</scope>
    <source>
        <strain evidence="5">02402/16</strain>
        <tissue evidence="5">Leaf</tissue>
    </source>
</reference>
<dbReference type="PANTHER" id="PTHR26379">
    <property type="entry name" value="BTB/POZ AND MATH DOMAIN-CONTAINING PROTEIN 1"/>
    <property type="match status" value="1"/>
</dbReference>
<dbReference type="Proteomes" id="UP001231189">
    <property type="component" value="Unassembled WGS sequence"/>
</dbReference>
<comment type="pathway">
    <text evidence="1">Protein modification; protein ubiquitination.</text>
</comment>
<dbReference type="AlphaFoldDB" id="A0AAD8R195"/>
<dbReference type="InterPro" id="IPR011333">
    <property type="entry name" value="SKP1/BTB/POZ_sf"/>
</dbReference>
<organism evidence="5 6">
    <name type="scientific">Lolium multiflorum</name>
    <name type="common">Italian ryegrass</name>
    <name type="synonym">Lolium perenne subsp. multiflorum</name>
    <dbReference type="NCBI Taxonomy" id="4521"/>
    <lineage>
        <taxon>Eukaryota</taxon>
        <taxon>Viridiplantae</taxon>
        <taxon>Streptophyta</taxon>
        <taxon>Embryophyta</taxon>
        <taxon>Tracheophyta</taxon>
        <taxon>Spermatophyta</taxon>
        <taxon>Magnoliopsida</taxon>
        <taxon>Liliopsida</taxon>
        <taxon>Poales</taxon>
        <taxon>Poaceae</taxon>
        <taxon>BOP clade</taxon>
        <taxon>Pooideae</taxon>
        <taxon>Poodae</taxon>
        <taxon>Poeae</taxon>
        <taxon>Poeae Chloroplast Group 2 (Poeae type)</taxon>
        <taxon>Loliodinae</taxon>
        <taxon>Loliinae</taxon>
        <taxon>Lolium</taxon>
    </lineage>
</organism>
<dbReference type="InterPro" id="IPR000210">
    <property type="entry name" value="BTB/POZ_dom"/>
</dbReference>
<dbReference type="SUPFAM" id="SSF54695">
    <property type="entry name" value="POZ domain"/>
    <property type="match status" value="1"/>
</dbReference>
<proteinExistence type="inferred from homology"/>
<dbReference type="InterPro" id="IPR056423">
    <property type="entry name" value="BACK_BPM_SPOP"/>
</dbReference>
<evidence type="ECO:0000259" key="4">
    <source>
        <dbReference type="PROSITE" id="PS50144"/>
    </source>
</evidence>
<dbReference type="GO" id="GO:0016567">
    <property type="term" value="P:protein ubiquitination"/>
    <property type="evidence" value="ECO:0007669"/>
    <property type="project" value="InterPro"/>
</dbReference>
<dbReference type="PROSITE" id="PS50144">
    <property type="entry name" value="MATH"/>
    <property type="match status" value="1"/>
</dbReference>
<dbReference type="Gene3D" id="1.25.40.420">
    <property type="match status" value="1"/>
</dbReference>
<protein>
    <submittedName>
        <fullName evidence="5">Uncharacterized protein</fullName>
    </submittedName>
</protein>
<dbReference type="Pfam" id="PF22486">
    <property type="entry name" value="MATH_2"/>
    <property type="match status" value="1"/>
</dbReference>
<evidence type="ECO:0000313" key="5">
    <source>
        <dbReference type="EMBL" id="KAK1612526.1"/>
    </source>
</evidence>
<dbReference type="SUPFAM" id="SSF49599">
    <property type="entry name" value="TRAF domain-like"/>
    <property type="match status" value="1"/>
</dbReference>
<dbReference type="Pfam" id="PF24570">
    <property type="entry name" value="BACK_BPM_SPOP"/>
    <property type="match status" value="1"/>
</dbReference>
<evidence type="ECO:0000256" key="1">
    <source>
        <dbReference type="ARBA" id="ARBA00004906"/>
    </source>
</evidence>
<dbReference type="Pfam" id="PF00651">
    <property type="entry name" value="BTB"/>
    <property type="match status" value="1"/>
</dbReference>
<comment type="caution">
    <text evidence="5">The sequence shown here is derived from an EMBL/GenBank/DDBJ whole genome shotgun (WGS) entry which is preliminary data.</text>
</comment>
<dbReference type="Gene3D" id="2.60.210.10">
    <property type="entry name" value="Apoptosis, Tumor Necrosis Factor Receptor Associated Protein 2, Chain A"/>
    <property type="match status" value="1"/>
</dbReference>
<dbReference type="Gene3D" id="3.30.710.10">
    <property type="entry name" value="Potassium Channel Kv1.1, Chain A"/>
    <property type="match status" value="1"/>
</dbReference>
<dbReference type="CDD" id="cd00121">
    <property type="entry name" value="MATH"/>
    <property type="match status" value="1"/>
</dbReference>
<evidence type="ECO:0000256" key="2">
    <source>
        <dbReference type="ARBA" id="ARBA00010846"/>
    </source>
</evidence>